<dbReference type="Pfam" id="PF03279">
    <property type="entry name" value="Lip_A_acyltrans"/>
    <property type="match status" value="1"/>
</dbReference>
<proteinExistence type="predicted"/>
<comment type="caution">
    <text evidence="7">The sequence shown here is derived from an EMBL/GenBank/DDBJ whole genome shotgun (WGS) entry which is preliminary data.</text>
</comment>
<dbReference type="OrthoDB" id="9803456at2"/>
<reference evidence="7 8" key="1">
    <citation type="submission" date="2018-10" db="EMBL/GenBank/DDBJ databases">
        <title>Genomic Encyclopedia of Archaeal and Bacterial Type Strains, Phase II (KMG-II): from individual species to whole genera.</title>
        <authorList>
            <person name="Goeker M."/>
        </authorList>
    </citation>
    <scope>NUCLEOTIDE SEQUENCE [LARGE SCALE GENOMIC DNA]</scope>
    <source>
        <strain evidence="7 8">RP-AC37</strain>
    </source>
</reference>
<comment type="subcellular location">
    <subcellularLocation>
        <location evidence="1">Cell inner membrane</location>
    </subcellularLocation>
</comment>
<dbReference type="GO" id="GO:0009247">
    <property type="term" value="P:glycolipid biosynthetic process"/>
    <property type="evidence" value="ECO:0007669"/>
    <property type="project" value="UniProtKB-ARBA"/>
</dbReference>
<keyword evidence="4 7" id="KW-0808">Transferase</keyword>
<evidence type="ECO:0000256" key="6">
    <source>
        <dbReference type="ARBA" id="ARBA00023315"/>
    </source>
</evidence>
<dbReference type="PANTHER" id="PTHR30606:SF10">
    <property type="entry name" value="PHOSPHATIDYLINOSITOL MANNOSIDE ACYLTRANSFERASE"/>
    <property type="match status" value="1"/>
</dbReference>
<evidence type="ECO:0000256" key="4">
    <source>
        <dbReference type="ARBA" id="ARBA00022679"/>
    </source>
</evidence>
<keyword evidence="6" id="KW-0012">Acyltransferase</keyword>
<dbReference type="InterPro" id="IPR004960">
    <property type="entry name" value="LipA_acyltrans"/>
</dbReference>
<keyword evidence="3" id="KW-0997">Cell inner membrane</keyword>
<dbReference type="GO" id="GO:0005886">
    <property type="term" value="C:plasma membrane"/>
    <property type="evidence" value="ECO:0007669"/>
    <property type="project" value="UniProtKB-SubCell"/>
</dbReference>
<dbReference type="InParanoid" id="A0A420XSD0"/>
<keyword evidence="5" id="KW-0472">Membrane</keyword>
<dbReference type="Proteomes" id="UP000281955">
    <property type="component" value="Unassembled WGS sequence"/>
</dbReference>
<evidence type="ECO:0000313" key="7">
    <source>
        <dbReference type="EMBL" id="RKS77721.1"/>
    </source>
</evidence>
<dbReference type="RefSeq" id="WP_121192726.1">
    <property type="nucleotide sequence ID" value="NZ_RBWV01000010.1"/>
</dbReference>
<sequence>MPPLRERAALAAYSLGWAVTRRAPERAAYAVFDVVADLATRRGGKGVERLRAHLARARPDAGPAELDALTRAAMRSYLRYWCDAFRLPGWDRARVLDRVVAVNQDFFVDAMRSGGGFVGALPHMGNWDHAGAWACAVGGPVASVAERLRPEELFERFVAYRERLGLRILPLTGGGNVVAELRTWLRAGNGVCLLCDRDLTASGVEVTLLGEPARLAPGPALLALQTGAPLHPITVAYAPGARAGAHGIVITFHPEVPVPATGTTREKVTAMTQGVADAFSAAIRERPEDWHMLQRVFSADAP</sequence>
<organism evidence="7 8">
    <name type="scientific">Motilibacter peucedani</name>
    <dbReference type="NCBI Taxonomy" id="598650"/>
    <lineage>
        <taxon>Bacteria</taxon>
        <taxon>Bacillati</taxon>
        <taxon>Actinomycetota</taxon>
        <taxon>Actinomycetes</taxon>
        <taxon>Motilibacterales</taxon>
        <taxon>Motilibacteraceae</taxon>
        <taxon>Motilibacter</taxon>
    </lineage>
</organism>
<evidence type="ECO:0000313" key="8">
    <source>
        <dbReference type="Proteomes" id="UP000281955"/>
    </source>
</evidence>
<dbReference type="AlphaFoldDB" id="A0A420XSD0"/>
<keyword evidence="8" id="KW-1185">Reference proteome</keyword>
<accession>A0A420XSD0</accession>
<gene>
    <name evidence="7" type="ORF">CLV35_1419</name>
</gene>
<protein>
    <submittedName>
        <fullName evidence="7">KDO2-lipid IV(A) lauroyltransferase</fullName>
    </submittedName>
</protein>
<evidence type="ECO:0000256" key="1">
    <source>
        <dbReference type="ARBA" id="ARBA00004533"/>
    </source>
</evidence>
<dbReference type="EMBL" id="RBWV01000010">
    <property type="protein sequence ID" value="RKS77721.1"/>
    <property type="molecule type" value="Genomic_DNA"/>
</dbReference>
<evidence type="ECO:0000256" key="3">
    <source>
        <dbReference type="ARBA" id="ARBA00022519"/>
    </source>
</evidence>
<name>A0A420XSD0_9ACTN</name>
<dbReference type="GO" id="GO:0016746">
    <property type="term" value="F:acyltransferase activity"/>
    <property type="evidence" value="ECO:0007669"/>
    <property type="project" value="UniProtKB-KW"/>
</dbReference>
<evidence type="ECO:0000256" key="2">
    <source>
        <dbReference type="ARBA" id="ARBA00022475"/>
    </source>
</evidence>
<dbReference type="PANTHER" id="PTHR30606">
    <property type="entry name" value="LIPID A BIOSYNTHESIS LAUROYL ACYLTRANSFERASE"/>
    <property type="match status" value="1"/>
</dbReference>
<dbReference type="FunCoup" id="A0A420XSD0">
    <property type="interactions" value="4"/>
</dbReference>
<keyword evidence="2" id="KW-1003">Cell membrane</keyword>
<dbReference type="NCBIfam" id="NF005919">
    <property type="entry name" value="PRK07920.1"/>
    <property type="match status" value="1"/>
</dbReference>
<dbReference type="CDD" id="cd07984">
    <property type="entry name" value="LPLAT_LABLAT-like"/>
    <property type="match status" value="1"/>
</dbReference>
<evidence type="ECO:0000256" key="5">
    <source>
        <dbReference type="ARBA" id="ARBA00023136"/>
    </source>
</evidence>